<evidence type="ECO:0000256" key="1">
    <source>
        <dbReference type="SAM" id="MobiDB-lite"/>
    </source>
</evidence>
<accession>A0A9C6T3L7</accession>
<gene>
    <name evidence="4" type="primary">LOC110274827</name>
    <name evidence="5" type="synonym">LOC127744214</name>
</gene>
<feature type="domain" description="XS" evidence="2">
    <location>
        <begin position="680"/>
        <end position="802"/>
    </location>
</feature>
<proteinExistence type="predicted"/>
<reference evidence="3" key="1">
    <citation type="journal article" date="2016" name="Nat. Genet.">
        <title>The genome sequences of Arachis duranensis and Arachis ipaensis, the diploid ancestors of cultivated peanut.</title>
        <authorList>
            <person name="Bertioli D.J."/>
            <person name="Cannon S.B."/>
            <person name="Froenicke L."/>
            <person name="Huang G."/>
            <person name="Farmer A.D."/>
            <person name="Cannon E.K."/>
            <person name="Liu X."/>
            <person name="Gao D."/>
            <person name="Clevenger J."/>
            <person name="Dash S."/>
            <person name="Ren L."/>
            <person name="Moretzsohn M.C."/>
            <person name="Shirasawa K."/>
            <person name="Huang W."/>
            <person name="Vidigal B."/>
            <person name="Abernathy B."/>
            <person name="Chu Y."/>
            <person name="Niederhuth C.E."/>
            <person name="Umale P."/>
            <person name="Araujo A.C."/>
            <person name="Kozik A."/>
            <person name="Kim K.D."/>
            <person name="Burow M.D."/>
            <person name="Varshney R.K."/>
            <person name="Wang X."/>
            <person name="Zhang X."/>
            <person name="Barkley N."/>
            <person name="Guimaraes P.M."/>
            <person name="Isobe S."/>
            <person name="Guo B."/>
            <person name="Liao B."/>
            <person name="Stalker H.T."/>
            <person name="Schmitz R.J."/>
            <person name="Scheffler B.E."/>
            <person name="Leal-Bertioli S.C."/>
            <person name="Xun X."/>
            <person name="Jackson S.A."/>
            <person name="Michelmore R."/>
            <person name="Ozias-Akins P."/>
        </authorList>
    </citation>
    <scope>NUCLEOTIDE SEQUENCE [LARGE SCALE GENOMIC DNA]</scope>
    <source>
        <strain evidence="3">cv. V14167</strain>
    </source>
</reference>
<dbReference type="InterPro" id="IPR005380">
    <property type="entry name" value="XS_domain"/>
</dbReference>
<dbReference type="PANTHER" id="PTHR46619:SF2">
    <property type="entry name" value="XS DOMAIN PROTEIN"/>
    <property type="match status" value="1"/>
</dbReference>
<dbReference type="KEGG" id="adu:110274827"/>
<dbReference type="AlphaFoldDB" id="A0A9C6T3L7"/>
<feature type="region of interest" description="Disordered" evidence="1">
    <location>
        <begin position="448"/>
        <end position="471"/>
    </location>
</feature>
<protein>
    <submittedName>
        <fullName evidence="4">Uncharacterized protein LOC110274827</fullName>
    </submittedName>
    <submittedName>
        <fullName evidence="5">Uncharacterized protein LOC127744214</fullName>
    </submittedName>
</protein>
<dbReference type="Pfam" id="PF03468">
    <property type="entry name" value="XS"/>
    <property type="match status" value="1"/>
</dbReference>
<dbReference type="KEGG" id="adu:127744214"/>
<evidence type="ECO:0000313" key="3">
    <source>
        <dbReference type="Proteomes" id="UP000515211"/>
    </source>
</evidence>
<evidence type="ECO:0000313" key="4">
    <source>
        <dbReference type="RefSeq" id="XP_052109275.1"/>
    </source>
</evidence>
<organism evidence="3 4">
    <name type="scientific">Arachis duranensis</name>
    <name type="common">Wild peanut</name>
    <dbReference type="NCBI Taxonomy" id="130453"/>
    <lineage>
        <taxon>Eukaryota</taxon>
        <taxon>Viridiplantae</taxon>
        <taxon>Streptophyta</taxon>
        <taxon>Embryophyta</taxon>
        <taxon>Tracheophyta</taxon>
        <taxon>Spermatophyta</taxon>
        <taxon>Magnoliopsida</taxon>
        <taxon>eudicotyledons</taxon>
        <taxon>Gunneridae</taxon>
        <taxon>Pentapetalae</taxon>
        <taxon>rosids</taxon>
        <taxon>fabids</taxon>
        <taxon>Fabales</taxon>
        <taxon>Fabaceae</taxon>
        <taxon>Papilionoideae</taxon>
        <taxon>50 kb inversion clade</taxon>
        <taxon>dalbergioids sensu lato</taxon>
        <taxon>Dalbergieae</taxon>
        <taxon>Pterocarpus clade</taxon>
        <taxon>Arachis</taxon>
    </lineage>
</organism>
<keyword evidence="3" id="KW-1185">Reference proteome</keyword>
<dbReference type="RefSeq" id="XP_052109275.1">
    <property type="nucleotide sequence ID" value="XM_052253315.1"/>
</dbReference>
<dbReference type="RefSeq" id="XP_052112457.1">
    <property type="nucleotide sequence ID" value="XM_052256497.1"/>
</dbReference>
<reference evidence="4 5" key="2">
    <citation type="submission" date="2025-04" db="UniProtKB">
        <authorList>
            <consortium name="RefSeq"/>
        </authorList>
    </citation>
    <scope>IDENTIFICATION</scope>
    <source>
        <tissue evidence="4 5">Whole plant</tissue>
    </source>
</reference>
<dbReference type="GO" id="GO:0031047">
    <property type="term" value="P:regulatory ncRNA-mediated gene silencing"/>
    <property type="evidence" value="ECO:0007669"/>
    <property type="project" value="InterPro"/>
</dbReference>
<feature type="compositionally biased region" description="Basic and acidic residues" evidence="1">
    <location>
        <begin position="550"/>
        <end position="571"/>
    </location>
</feature>
<dbReference type="GeneID" id="110274827"/>
<evidence type="ECO:0000259" key="2">
    <source>
        <dbReference type="Pfam" id="PF03468"/>
    </source>
</evidence>
<dbReference type="Proteomes" id="UP000515211">
    <property type="component" value="Chromosome 8"/>
</dbReference>
<dbReference type="Gene3D" id="3.30.70.2890">
    <property type="entry name" value="XS domain"/>
    <property type="match status" value="1"/>
</dbReference>
<name>A0A9C6T3L7_ARADU</name>
<evidence type="ECO:0000313" key="5">
    <source>
        <dbReference type="RefSeq" id="XP_052112457.1"/>
    </source>
</evidence>
<feature type="region of interest" description="Disordered" evidence="1">
    <location>
        <begin position="539"/>
        <end position="571"/>
    </location>
</feature>
<sequence>MAITETMEKEVIETMQEEAKVAKISEEEADQHGGKELYHNASSVKSCDKSQVVKSRTDNSIITKPEIEELCSKNDSLSFDVVNCKVVETFTTPFRDETRRSGSSRLEEPDRLRVVSPVRRTDYEDGRSDHRRRSNNVDFAPYTDGAVSSKFQWDNLLEAKQLENATSSSSGFVYRFSGSGPMGPTGPPRSYGGFVSQQRENGGVHLPPRHCEHQQVGYGLSVSQPYTSALTPSPPPSLFGGQLGLLRSVGIGTDGDFEHVHVQIPKPNSVKVSNNNTHCSIMNRVLQRRERSDGVPCSNNGGFMSSRFQRPSIVDSIVEKIDGALGNIDSLRKGTPWKEEVKDAEQHFVEPLCCSKHVVPEYGTEDGHRDSEEGWSLRAYEKNAYTYSDYQGNCKVLPVLDHDQYVYKHGGVLDDKLMKTEVEMFDLGYGHGGKTFENQIWNAFPAASPHCHKRPQKSSYSTEPEERTPRKKEIIIQKIVTKRLRDTSGRMIHLPSSLGSCHRNVHARLGRRVLAEEEPCEAVKRIKKKELKRNLCELSRSVPGSDPSESEVKETSKHSKRSKSEPPEDSKEFKQLVQNAFFKFVRLLNENPSQRRKYIDRGGVDTLRCTLCGSKSKEFANTHSLAMHAFNSTKARHRAEHLGFHKALCVLLGWRDTPASDGLWVRQALPASEASNLKNDLIIWPPVVLIHNSSVTNSNPDKRVIISIEGLEAILNGMGFGGGKTKVSRGKPANYSILVVTFNATFSGLQEAERLHKFYSDKRHGRAEFQQIDDEGTQGTHSTNLHKENVLYGYLGNAEDLDKLDFESKKHSVVKSKKDIQAIVDDTLKAS</sequence>
<dbReference type="InterPro" id="IPR038588">
    <property type="entry name" value="XS_domain_sf"/>
</dbReference>
<dbReference type="PANTHER" id="PTHR46619">
    <property type="entry name" value="RNA RECOGNITION MOTIF XS DOMAIN PROTEIN-RELATED"/>
    <property type="match status" value="1"/>
</dbReference>